<evidence type="ECO:0000313" key="7">
    <source>
        <dbReference type="EMBL" id="CAD7285046.1"/>
    </source>
</evidence>
<feature type="domain" description="ABC transmembrane type-1" evidence="6">
    <location>
        <begin position="49"/>
        <end position="158"/>
    </location>
</feature>
<dbReference type="GO" id="GO:0016887">
    <property type="term" value="F:ATP hydrolysis activity"/>
    <property type="evidence" value="ECO:0007669"/>
    <property type="project" value="InterPro"/>
</dbReference>
<keyword evidence="8" id="KW-1185">Reference proteome</keyword>
<dbReference type="SUPFAM" id="SSF52540">
    <property type="entry name" value="P-loop containing nucleoside triphosphate hydrolases"/>
    <property type="match status" value="1"/>
</dbReference>
<gene>
    <name evidence="7" type="ORF">NMOB1V02_LOCUS12648</name>
</gene>
<keyword evidence="2 5" id="KW-0812">Transmembrane</keyword>
<dbReference type="InterPro" id="IPR027417">
    <property type="entry name" value="P-loop_NTPase"/>
</dbReference>
<dbReference type="PANTHER" id="PTHR24221:SF503">
    <property type="entry name" value="MITOCHONDRIAL POTASSIUM CHANNEL ATP-BINDING SUBUNIT"/>
    <property type="match status" value="1"/>
</dbReference>
<evidence type="ECO:0000259" key="6">
    <source>
        <dbReference type="PROSITE" id="PS50929"/>
    </source>
</evidence>
<dbReference type="OrthoDB" id="6500128at2759"/>
<organism evidence="7">
    <name type="scientific">Notodromas monacha</name>
    <dbReference type="NCBI Taxonomy" id="399045"/>
    <lineage>
        <taxon>Eukaryota</taxon>
        <taxon>Metazoa</taxon>
        <taxon>Ecdysozoa</taxon>
        <taxon>Arthropoda</taxon>
        <taxon>Crustacea</taxon>
        <taxon>Oligostraca</taxon>
        <taxon>Ostracoda</taxon>
        <taxon>Podocopa</taxon>
        <taxon>Podocopida</taxon>
        <taxon>Cypridocopina</taxon>
        <taxon>Cypridoidea</taxon>
        <taxon>Cyprididae</taxon>
        <taxon>Notodromas</taxon>
    </lineage>
</organism>
<feature type="transmembrane region" description="Helical" evidence="5">
    <location>
        <begin position="132"/>
        <end position="153"/>
    </location>
</feature>
<evidence type="ECO:0000313" key="8">
    <source>
        <dbReference type="Proteomes" id="UP000678499"/>
    </source>
</evidence>
<dbReference type="Gene3D" id="1.20.1560.10">
    <property type="entry name" value="ABC transporter type 1, transmembrane domain"/>
    <property type="match status" value="3"/>
</dbReference>
<dbReference type="Pfam" id="PF00664">
    <property type="entry name" value="ABC_membrane"/>
    <property type="match status" value="1"/>
</dbReference>
<proteinExistence type="predicted"/>
<dbReference type="InterPro" id="IPR036640">
    <property type="entry name" value="ABC1_TM_sf"/>
</dbReference>
<evidence type="ECO:0000256" key="4">
    <source>
        <dbReference type="ARBA" id="ARBA00023136"/>
    </source>
</evidence>
<dbReference type="PROSITE" id="PS50929">
    <property type="entry name" value="ABC_TM1F"/>
    <property type="match status" value="1"/>
</dbReference>
<dbReference type="InterPro" id="IPR003439">
    <property type="entry name" value="ABC_transporter-like_ATP-bd"/>
</dbReference>
<evidence type="ECO:0000256" key="5">
    <source>
        <dbReference type="SAM" id="Phobius"/>
    </source>
</evidence>
<feature type="transmembrane region" description="Helical" evidence="5">
    <location>
        <begin position="93"/>
        <end position="112"/>
    </location>
</feature>
<keyword evidence="4 5" id="KW-0472">Membrane</keyword>
<keyword evidence="3 5" id="KW-1133">Transmembrane helix</keyword>
<dbReference type="Pfam" id="PF00005">
    <property type="entry name" value="ABC_tran"/>
    <property type="match status" value="1"/>
</dbReference>
<dbReference type="EMBL" id="OA893378">
    <property type="protein sequence ID" value="CAD7285046.1"/>
    <property type="molecule type" value="Genomic_DNA"/>
</dbReference>
<dbReference type="AlphaFoldDB" id="A0A7R9GKV0"/>
<dbReference type="Gene3D" id="3.40.50.300">
    <property type="entry name" value="P-loop containing nucleotide triphosphate hydrolases"/>
    <property type="match status" value="1"/>
</dbReference>
<dbReference type="SUPFAM" id="SSF90123">
    <property type="entry name" value="ABC transporter transmembrane region"/>
    <property type="match status" value="1"/>
</dbReference>
<dbReference type="InterPro" id="IPR039421">
    <property type="entry name" value="Type_1_exporter"/>
</dbReference>
<feature type="transmembrane region" description="Helical" evidence="5">
    <location>
        <begin position="32"/>
        <end position="54"/>
    </location>
</feature>
<dbReference type="GO" id="GO:0016020">
    <property type="term" value="C:membrane"/>
    <property type="evidence" value="ECO:0007669"/>
    <property type="project" value="UniProtKB-SubCell"/>
</dbReference>
<name>A0A7R9GKV0_9CRUS</name>
<evidence type="ECO:0000256" key="3">
    <source>
        <dbReference type="ARBA" id="ARBA00022989"/>
    </source>
</evidence>
<dbReference type="GO" id="GO:0140359">
    <property type="term" value="F:ABC-type transporter activity"/>
    <property type="evidence" value="ECO:0007669"/>
    <property type="project" value="InterPro"/>
</dbReference>
<dbReference type="PANTHER" id="PTHR24221">
    <property type="entry name" value="ATP-BINDING CASSETTE SUB-FAMILY B"/>
    <property type="match status" value="1"/>
</dbReference>
<protein>
    <recommendedName>
        <fullName evidence="6">ABC transmembrane type-1 domain-containing protein</fullName>
    </recommendedName>
</protein>
<evidence type="ECO:0000256" key="2">
    <source>
        <dbReference type="ARBA" id="ARBA00022692"/>
    </source>
</evidence>
<sequence>MLSGLVMPIYAFLYAEIFNTFTLTGEELRRSAAFWSLMFVALAVLGGIGAMIRVASQAIQNIRTVQALNRERTFFIKYINQLLEPFREAKKQAYVYGLVYSFSQGVIFLIYAGAFRLGAYLVSIEDMSPTNVYRVFFAIAFCAISVGQMNSYISEYSKAKLSAGLLIGLIKRRPEIDSYSSYGVFQPVKGKVGFRDVHFSYPQRAQVPVLQGLSATVSPGQTLAVVGPSGCGKSTVISLIQRFYDPLRGQV</sequence>
<dbReference type="EMBL" id="CAJPEX010011341">
    <property type="protein sequence ID" value="CAG0925198.1"/>
    <property type="molecule type" value="Genomic_DNA"/>
</dbReference>
<feature type="non-terminal residue" evidence="7">
    <location>
        <position position="1"/>
    </location>
</feature>
<comment type="subcellular location">
    <subcellularLocation>
        <location evidence="1">Membrane</location>
        <topology evidence="1">Multi-pass membrane protein</topology>
    </subcellularLocation>
</comment>
<dbReference type="Proteomes" id="UP000678499">
    <property type="component" value="Unassembled WGS sequence"/>
</dbReference>
<dbReference type="InterPro" id="IPR011527">
    <property type="entry name" value="ABC1_TM_dom"/>
</dbReference>
<evidence type="ECO:0000256" key="1">
    <source>
        <dbReference type="ARBA" id="ARBA00004141"/>
    </source>
</evidence>
<reference evidence="7" key="1">
    <citation type="submission" date="2020-11" db="EMBL/GenBank/DDBJ databases">
        <authorList>
            <person name="Tran Van P."/>
        </authorList>
    </citation>
    <scope>NUCLEOTIDE SEQUENCE</scope>
</reference>
<dbReference type="GO" id="GO:0005524">
    <property type="term" value="F:ATP binding"/>
    <property type="evidence" value="ECO:0007669"/>
    <property type="project" value="InterPro"/>
</dbReference>
<accession>A0A7R9GKV0</accession>